<organism evidence="3 4">
    <name type="scientific">Aquariibacter albus</name>
    <dbReference type="NCBI Taxonomy" id="2759899"/>
    <lineage>
        <taxon>Bacteria</taxon>
        <taxon>Pseudomonadati</taxon>
        <taxon>Pseudomonadota</taxon>
        <taxon>Betaproteobacteria</taxon>
        <taxon>Burkholderiales</taxon>
        <taxon>Sphaerotilaceae</taxon>
        <taxon>Aquariibacter</taxon>
    </lineage>
</organism>
<dbReference type="PANTHER" id="PTHR13847:SF289">
    <property type="entry name" value="GLYCINE OXIDASE"/>
    <property type="match status" value="1"/>
</dbReference>
<dbReference type="AlphaFoldDB" id="A0A839HRR5"/>
<name>A0A839HRR5_9BURK</name>
<dbReference type="EMBL" id="JACIVI010000002">
    <property type="protein sequence ID" value="MBB1162029.1"/>
    <property type="molecule type" value="Genomic_DNA"/>
</dbReference>
<dbReference type="InterPro" id="IPR036188">
    <property type="entry name" value="FAD/NAD-bd_sf"/>
</dbReference>
<dbReference type="Gene3D" id="3.30.9.10">
    <property type="entry name" value="D-Amino Acid Oxidase, subunit A, domain 2"/>
    <property type="match status" value="1"/>
</dbReference>
<keyword evidence="4" id="KW-1185">Reference proteome</keyword>
<evidence type="ECO:0000259" key="2">
    <source>
        <dbReference type="Pfam" id="PF01266"/>
    </source>
</evidence>
<dbReference type="GO" id="GO:0005737">
    <property type="term" value="C:cytoplasm"/>
    <property type="evidence" value="ECO:0007669"/>
    <property type="project" value="TreeGrafter"/>
</dbReference>
<dbReference type="GO" id="GO:0016491">
    <property type="term" value="F:oxidoreductase activity"/>
    <property type="evidence" value="ECO:0007669"/>
    <property type="project" value="UniProtKB-KW"/>
</dbReference>
<proteinExistence type="predicted"/>
<dbReference type="Proteomes" id="UP000586093">
    <property type="component" value="Unassembled WGS sequence"/>
</dbReference>
<keyword evidence="1" id="KW-0560">Oxidoreductase</keyword>
<accession>A0A839HRR5</accession>
<gene>
    <name evidence="3" type="ORF">H4F90_08555</name>
</gene>
<dbReference type="Gene3D" id="3.50.50.60">
    <property type="entry name" value="FAD/NAD(P)-binding domain"/>
    <property type="match status" value="1"/>
</dbReference>
<comment type="caution">
    <text evidence="3">The sequence shown here is derived from an EMBL/GenBank/DDBJ whole genome shotgun (WGS) entry which is preliminary data.</text>
</comment>
<dbReference type="RefSeq" id="WP_182663535.1">
    <property type="nucleotide sequence ID" value="NZ_JACIVI010000002.1"/>
</dbReference>
<sequence length="365" mass="39095">MAADIGIAGAGLLGRLLAWTLARAGHRVEVFDPAPGPAPAFDGQGAAAFSAAGMLCPLAEREHAPPEVVALGWRALPRWRALVEQLGAPRPRFSQQGSLLLAHRGDLGSAQRALARIDPPEAPAGSPRPQRLTAAELAALEPSLAPVAAAWLLPEEGLIDPLATLAALQARAPGVAWHWGRPVRQVEPGCLHFDDGPRRYATVFDVRGLGARPPAEGRAVADWPGRLRGVRGETVWLQAPGHGLQRPLRLLHPRHRVYLVPRGPDGLLLGATEIESEDRSPVSLKSAVELMSAAHSVMPGLAEARILRLDRNLRPALPDHRPRIEAEPGRVRINGLFRHGWLMAPALVDDALAAWAGMPEPEEMA</sequence>
<evidence type="ECO:0000313" key="3">
    <source>
        <dbReference type="EMBL" id="MBB1162029.1"/>
    </source>
</evidence>
<dbReference type="Pfam" id="PF01266">
    <property type="entry name" value="DAO"/>
    <property type="match status" value="1"/>
</dbReference>
<protein>
    <submittedName>
        <fullName evidence="3">FAD-dependent oxidoreductase</fullName>
    </submittedName>
</protein>
<evidence type="ECO:0000256" key="1">
    <source>
        <dbReference type="ARBA" id="ARBA00023002"/>
    </source>
</evidence>
<reference evidence="3 4" key="1">
    <citation type="submission" date="2020-08" db="EMBL/GenBank/DDBJ databases">
        <title>Aquariorum lacteus gen. nov., sp. nov., a new member of the family Comamonadaceae, isolated from freshwater aquarium.</title>
        <authorList>
            <person name="Chun S.-J."/>
        </authorList>
    </citation>
    <scope>NUCLEOTIDE SEQUENCE [LARGE SCALE GENOMIC DNA]</scope>
    <source>
        <strain evidence="3 4">SJAQ100</strain>
    </source>
</reference>
<dbReference type="InterPro" id="IPR006076">
    <property type="entry name" value="FAD-dep_OxRdtase"/>
</dbReference>
<dbReference type="SUPFAM" id="SSF51905">
    <property type="entry name" value="FAD/NAD(P)-binding domain"/>
    <property type="match status" value="1"/>
</dbReference>
<feature type="domain" description="FAD dependent oxidoreductase" evidence="2">
    <location>
        <begin position="4"/>
        <end position="346"/>
    </location>
</feature>
<dbReference type="SUPFAM" id="SSF54373">
    <property type="entry name" value="FAD-linked reductases, C-terminal domain"/>
    <property type="match status" value="1"/>
</dbReference>
<evidence type="ECO:0000313" key="4">
    <source>
        <dbReference type="Proteomes" id="UP000586093"/>
    </source>
</evidence>
<dbReference type="PANTHER" id="PTHR13847">
    <property type="entry name" value="SARCOSINE DEHYDROGENASE-RELATED"/>
    <property type="match status" value="1"/>
</dbReference>